<dbReference type="GO" id="GO:0008270">
    <property type="term" value="F:zinc ion binding"/>
    <property type="evidence" value="ECO:0007669"/>
    <property type="project" value="InterPro"/>
</dbReference>
<dbReference type="SUPFAM" id="SSF48163">
    <property type="entry name" value="An anticodon-binding domain of class I aminoacyl-tRNA synthetases"/>
    <property type="match status" value="1"/>
</dbReference>
<dbReference type="KEGG" id="pgri:PgNI_09442"/>
<keyword evidence="5 11" id="KW-0547">Nucleotide-binding</keyword>
<dbReference type="InterPro" id="IPR000924">
    <property type="entry name" value="Glu/Gln-tRNA-synth"/>
</dbReference>
<protein>
    <recommendedName>
        <fullName evidence="10">Glutamate--tRNA ligase, mitochondrial</fullName>
        <ecNumber evidence="3">6.1.1.17</ecNumber>
    </recommendedName>
    <alternativeName>
        <fullName evidence="9">Glutamyl-tRNA synthetase</fullName>
    </alternativeName>
</protein>
<dbReference type="Gene3D" id="1.10.10.350">
    <property type="match status" value="1"/>
</dbReference>
<dbReference type="GO" id="GO:0006424">
    <property type="term" value="P:glutamyl-tRNA aminoacylation"/>
    <property type="evidence" value="ECO:0007669"/>
    <property type="project" value="InterPro"/>
</dbReference>
<organism evidence="15 16">
    <name type="scientific">Pyricularia grisea</name>
    <name type="common">Crabgrass-specific blast fungus</name>
    <name type="synonym">Magnaporthe grisea</name>
    <dbReference type="NCBI Taxonomy" id="148305"/>
    <lineage>
        <taxon>Eukaryota</taxon>
        <taxon>Fungi</taxon>
        <taxon>Dikarya</taxon>
        <taxon>Ascomycota</taxon>
        <taxon>Pezizomycotina</taxon>
        <taxon>Sordariomycetes</taxon>
        <taxon>Sordariomycetidae</taxon>
        <taxon>Magnaporthales</taxon>
        <taxon>Pyriculariaceae</taxon>
        <taxon>Pyricularia</taxon>
    </lineage>
</organism>
<comment type="similarity">
    <text evidence="2">Belongs to the class-I aminoacyl-tRNA synthetase family. Glutamate--tRNA ligase type 1 subfamily.</text>
</comment>
<dbReference type="PRINTS" id="PR00987">
    <property type="entry name" value="TRNASYNTHGLU"/>
</dbReference>
<dbReference type="PANTHER" id="PTHR43311:SF2">
    <property type="entry name" value="GLUTAMATE--TRNA LIGASE, MITOCHONDRIAL-RELATED"/>
    <property type="match status" value="1"/>
</dbReference>
<evidence type="ECO:0000256" key="4">
    <source>
        <dbReference type="ARBA" id="ARBA00022598"/>
    </source>
</evidence>
<dbReference type="InterPro" id="IPR020058">
    <property type="entry name" value="Glu/Gln-tRNA-synth_Ib_cat-dom"/>
</dbReference>
<evidence type="ECO:0000256" key="9">
    <source>
        <dbReference type="ARBA" id="ARBA00030865"/>
    </source>
</evidence>
<dbReference type="SUPFAM" id="SSF52374">
    <property type="entry name" value="Nucleotidylyl transferase"/>
    <property type="match status" value="1"/>
</dbReference>
<dbReference type="GO" id="GO:0005524">
    <property type="term" value="F:ATP binding"/>
    <property type="evidence" value="ECO:0007669"/>
    <property type="project" value="UniProtKB-KW"/>
</dbReference>
<evidence type="ECO:0000256" key="5">
    <source>
        <dbReference type="ARBA" id="ARBA00022741"/>
    </source>
</evidence>
<evidence type="ECO:0000256" key="12">
    <source>
        <dbReference type="SAM" id="MobiDB-lite"/>
    </source>
</evidence>
<keyword evidence="8 11" id="KW-0030">Aminoacyl-tRNA synthetase</keyword>
<keyword evidence="7 11" id="KW-0648">Protein biosynthesis</keyword>
<sequence length="614" mass="68273">MLGWPSPAWRACGVCGRATTARLGRKFRHQAAAAAAARSSSTTATATASTGQQQQQQTITTRLAEKPARTRFAPSPTGFLHLGSLRTALFNYLLAKATGGQFLLRLEDTDRTRIVPEAESRLYQDLRWAGLLWDEGPDVGGPSGPYRQSERLGHYSKYAQQLLDSGRAYRCFCTREELAASQLGSQAETGAGGRYPGTCLAVSADESEERAARGDAHVIRFRSNTKPFTVPDLVYRRFRKKHMEDDFIIMKSDGFPTYHFANVVDDHLMDITHVIRGATLLLAPRRQEWLISTPMHCDLYDALGWKEPIFAHVGLLVNKDRQKLSKRNSDIQISSYQEQNILPEALVDFVAHLGWRAPSKKGALTLSDLVDHFDLKFTKGDIVTDLDKIQYHQVQHLVRQLENQNTASEQDSLSSIVDTVSSMISGATKPTDGLHAALKGQPDSADRREYIRAVLRLLSNKAWPLEKVVEGNMHLFWRPTGQQLADSLAQLQTSLGSITINNADGDVHGALTLIQDVLNGISEEKWEAETLKNSMTSIHSAITCRDAEGNEIPHAHYKPWRWFLLGSNPGPAIHSILELFGREETLRRLDEAMHVLKRSQEASVNDATAAHAVV</sequence>
<proteinExistence type="inferred from homology"/>
<evidence type="ECO:0000256" key="10">
    <source>
        <dbReference type="ARBA" id="ARBA00072917"/>
    </source>
</evidence>
<keyword evidence="6 11" id="KW-0067">ATP-binding</keyword>
<evidence type="ECO:0000259" key="14">
    <source>
        <dbReference type="Pfam" id="PF19269"/>
    </source>
</evidence>
<dbReference type="PANTHER" id="PTHR43311">
    <property type="entry name" value="GLUTAMATE--TRNA LIGASE"/>
    <property type="match status" value="1"/>
</dbReference>
<dbReference type="Proteomes" id="UP000515153">
    <property type="component" value="Unplaced"/>
</dbReference>
<evidence type="ECO:0000256" key="11">
    <source>
        <dbReference type="RuleBase" id="RU363037"/>
    </source>
</evidence>
<evidence type="ECO:0000256" key="8">
    <source>
        <dbReference type="ARBA" id="ARBA00023146"/>
    </source>
</evidence>
<keyword evidence="15" id="KW-1185">Reference proteome</keyword>
<comment type="subcellular location">
    <subcellularLocation>
        <location evidence="1">Mitochondrion</location>
    </subcellularLocation>
</comment>
<dbReference type="InterPro" id="IPR045462">
    <property type="entry name" value="aa-tRNA-synth_I_cd-bd"/>
</dbReference>
<dbReference type="RefSeq" id="XP_030978210.1">
    <property type="nucleotide sequence ID" value="XM_031129426.1"/>
</dbReference>
<evidence type="ECO:0000256" key="6">
    <source>
        <dbReference type="ARBA" id="ARBA00022840"/>
    </source>
</evidence>
<dbReference type="InterPro" id="IPR004527">
    <property type="entry name" value="Glu-tRNA-ligase_bac/mito"/>
</dbReference>
<reference evidence="16" key="3">
    <citation type="submission" date="2025-08" db="UniProtKB">
        <authorList>
            <consortium name="RefSeq"/>
        </authorList>
    </citation>
    <scope>IDENTIFICATION</scope>
    <source>
        <strain evidence="16">NI907</strain>
    </source>
</reference>
<dbReference type="NCBIfam" id="TIGR00464">
    <property type="entry name" value="gltX_bact"/>
    <property type="match status" value="1"/>
</dbReference>
<keyword evidence="4 11" id="KW-0436">Ligase</keyword>
<dbReference type="InterPro" id="IPR008925">
    <property type="entry name" value="aa_tRNA-synth_I_cd-bd_sf"/>
</dbReference>
<dbReference type="InterPro" id="IPR049940">
    <property type="entry name" value="GluQ/Sye"/>
</dbReference>
<accession>A0A6P8ATI8</accession>
<gene>
    <name evidence="16" type="ORF">PgNI_09442</name>
</gene>
<evidence type="ECO:0000313" key="15">
    <source>
        <dbReference type="Proteomes" id="UP000515153"/>
    </source>
</evidence>
<evidence type="ECO:0000256" key="2">
    <source>
        <dbReference type="ARBA" id="ARBA00007894"/>
    </source>
</evidence>
<evidence type="ECO:0000256" key="3">
    <source>
        <dbReference type="ARBA" id="ARBA00012835"/>
    </source>
</evidence>
<dbReference type="Pfam" id="PF19269">
    <property type="entry name" value="Anticodon_2"/>
    <property type="match status" value="1"/>
</dbReference>
<dbReference type="FunFam" id="3.40.50.620:FF:000045">
    <property type="entry name" value="Glutamate--tRNA ligase, mitochondrial"/>
    <property type="match status" value="1"/>
</dbReference>
<dbReference type="GO" id="GO:0000049">
    <property type="term" value="F:tRNA binding"/>
    <property type="evidence" value="ECO:0007669"/>
    <property type="project" value="InterPro"/>
</dbReference>
<feature type="compositionally biased region" description="Low complexity" evidence="12">
    <location>
        <begin position="38"/>
        <end position="61"/>
    </location>
</feature>
<evidence type="ECO:0000256" key="1">
    <source>
        <dbReference type="ARBA" id="ARBA00004173"/>
    </source>
</evidence>
<dbReference type="GO" id="GO:0004818">
    <property type="term" value="F:glutamate-tRNA ligase activity"/>
    <property type="evidence" value="ECO:0007669"/>
    <property type="project" value="UniProtKB-EC"/>
</dbReference>
<dbReference type="InterPro" id="IPR020751">
    <property type="entry name" value="aa-tRNA-synth_I_codon-bd_sub2"/>
</dbReference>
<name>A0A6P8ATI8_PYRGI</name>
<dbReference type="GeneID" id="41964334"/>
<dbReference type="GO" id="GO:0005739">
    <property type="term" value="C:mitochondrion"/>
    <property type="evidence" value="ECO:0007669"/>
    <property type="project" value="UniProtKB-SubCell"/>
</dbReference>
<dbReference type="HAMAP" id="MF_00022">
    <property type="entry name" value="Glu_tRNA_synth_type1"/>
    <property type="match status" value="1"/>
</dbReference>
<dbReference type="CDD" id="cd00808">
    <property type="entry name" value="GluRS_core"/>
    <property type="match status" value="1"/>
</dbReference>
<reference evidence="16" key="2">
    <citation type="submission" date="2019-10" db="EMBL/GenBank/DDBJ databases">
        <authorList>
            <consortium name="NCBI Genome Project"/>
        </authorList>
    </citation>
    <scope>NUCLEOTIDE SEQUENCE</scope>
    <source>
        <strain evidence="16">NI907</strain>
    </source>
</reference>
<feature type="domain" description="Glutamyl/glutaminyl-tRNA synthetase class Ib catalytic" evidence="13">
    <location>
        <begin position="69"/>
        <end position="376"/>
    </location>
</feature>
<reference evidence="16" key="1">
    <citation type="journal article" date="2019" name="Mol. Biol. Evol.">
        <title>Blast fungal genomes show frequent chromosomal changes, gene gains and losses, and effector gene turnover.</title>
        <authorList>
            <person name="Gomez Luciano L.B."/>
            <person name="Jason Tsai I."/>
            <person name="Chuma I."/>
            <person name="Tosa Y."/>
            <person name="Chen Y.H."/>
            <person name="Li J.Y."/>
            <person name="Li M.Y."/>
            <person name="Jade Lu M.Y."/>
            <person name="Nakayashiki H."/>
            <person name="Li W.H."/>
        </authorList>
    </citation>
    <scope>NUCLEOTIDE SEQUENCE</scope>
    <source>
        <strain evidence="16">NI907</strain>
    </source>
</reference>
<evidence type="ECO:0000259" key="13">
    <source>
        <dbReference type="Pfam" id="PF00749"/>
    </source>
</evidence>
<evidence type="ECO:0000256" key="7">
    <source>
        <dbReference type="ARBA" id="ARBA00022917"/>
    </source>
</evidence>
<dbReference type="InterPro" id="IPR033910">
    <property type="entry name" value="GluRS_core"/>
</dbReference>
<dbReference type="Pfam" id="PF00749">
    <property type="entry name" value="tRNA-synt_1c"/>
    <property type="match status" value="1"/>
</dbReference>
<dbReference type="EC" id="6.1.1.17" evidence="3"/>
<evidence type="ECO:0000313" key="16">
    <source>
        <dbReference type="RefSeq" id="XP_030978210.1"/>
    </source>
</evidence>
<feature type="domain" description="Aminoacyl-tRNA synthetase class I anticodon-binding" evidence="14">
    <location>
        <begin position="506"/>
        <end position="592"/>
    </location>
</feature>
<dbReference type="InterPro" id="IPR014729">
    <property type="entry name" value="Rossmann-like_a/b/a_fold"/>
</dbReference>
<dbReference type="Gene3D" id="3.40.50.620">
    <property type="entry name" value="HUPs"/>
    <property type="match status" value="1"/>
</dbReference>
<feature type="region of interest" description="Disordered" evidence="12">
    <location>
        <begin position="38"/>
        <end position="72"/>
    </location>
</feature>
<dbReference type="AlphaFoldDB" id="A0A6P8ATI8"/>